<evidence type="ECO:0000256" key="1">
    <source>
        <dbReference type="ARBA" id="ARBA00004496"/>
    </source>
</evidence>
<name>A0A0S4LKS7_9BACT</name>
<evidence type="ECO:0000259" key="9">
    <source>
        <dbReference type="Pfam" id="PF01895"/>
    </source>
</evidence>
<protein>
    <recommendedName>
        <fullName evidence="8">Phosphate-specific transport system accessory protein PhoU</fullName>
    </recommendedName>
</protein>
<evidence type="ECO:0000313" key="10">
    <source>
        <dbReference type="EMBL" id="CUS35714.1"/>
    </source>
</evidence>
<comment type="function">
    <text evidence="7 8">Plays a role in the regulation of phosphate uptake.</text>
</comment>
<keyword evidence="6 8" id="KW-0592">Phosphate transport</keyword>
<dbReference type="SUPFAM" id="SSF109755">
    <property type="entry name" value="PhoU-like"/>
    <property type="match status" value="1"/>
</dbReference>
<dbReference type="GO" id="GO:0030643">
    <property type="term" value="P:intracellular phosphate ion homeostasis"/>
    <property type="evidence" value="ECO:0007669"/>
    <property type="project" value="InterPro"/>
</dbReference>
<comment type="similarity">
    <text evidence="2 8">Belongs to the PhoU family.</text>
</comment>
<dbReference type="InterPro" id="IPR026022">
    <property type="entry name" value="PhoU_dom"/>
</dbReference>
<proteinExistence type="inferred from homology"/>
<comment type="subcellular location">
    <subcellularLocation>
        <location evidence="1 8">Cytoplasm</location>
    </subcellularLocation>
</comment>
<sequence length="224" mass="25155">MAQHRHFDEELAELKTKLARMAGLAEDQIDKALTALVTRDAALACAVIERDHKVNAMDVEIDEACIELLALHQPAARDLRLVTTAMKLSTELERISDLSESICERAIELNEEPQLKPYIDIPRMGSLARVMVKESIDAFVKEDAILARKVIGDDDFVDDLMEQLFRELLSFMMENPHTISRAIRLSFIAKSLERVADHATNIAELVVYLVEGKIIRHTAPSAPL</sequence>
<dbReference type="FunFam" id="1.20.58.220:FF:000004">
    <property type="entry name" value="Phosphate-specific transport system accessory protein PhoU"/>
    <property type="match status" value="1"/>
</dbReference>
<dbReference type="PIRSF" id="PIRSF003107">
    <property type="entry name" value="PhoU"/>
    <property type="match status" value="1"/>
</dbReference>
<evidence type="ECO:0000256" key="3">
    <source>
        <dbReference type="ARBA" id="ARBA00011738"/>
    </source>
</evidence>
<keyword evidence="11" id="KW-1185">Reference proteome</keyword>
<dbReference type="AlphaFoldDB" id="A0A0S4LKS7"/>
<dbReference type="InterPro" id="IPR038078">
    <property type="entry name" value="PhoU-like_sf"/>
</dbReference>
<evidence type="ECO:0000256" key="5">
    <source>
        <dbReference type="ARBA" id="ARBA00022490"/>
    </source>
</evidence>
<dbReference type="GO" id="GO:0005737">
    <property type="term" value="C:cytoplasm"/>
    <property type="evidence" value="ECO:0007669"/>
    <property type="project" value="UniProtKB-SubCell"/>
</dbReference>
<keyword evidence="5 8" id="KW-0963">Cytoplasm</keyword>
<evidence type="ECO:0000256" key="6">
    <source>
        <dbReference type="ARBA" id="ARBA00022592"/>
    </source>
</evidence>
<dbReference type="InterPro" id="IPR028366">
    <property type="entry name" value="PhoU"/>
</dbReference>
<dbReference type="NCBIfam" id="TIGR02135">
    <property type="entry name" value="phoU_full"/>
    <property type="match status" value="1"/>
</dbReference>
<dbReference type="Proteomes" id="UP000198736">
    <property type="component" value="Unassembled WGS sequence"/>
</dbReference>
<organism evidence="10 11">
    <name type="scientific">Candidatus Nitrospira nitrificans</name>
    <dbReference type="NCBI Taxonomy" id="1742973"/>
    <lineage>
        <taxon>Bacteria</taxon>
        <taxon>Pseudomonadati</taxon>
        <taxon>Nitrospirota</taxon>
        <taxon>Nitrospiria</taxon>
        <taxon>Nitrospirales</taxon>
        <taxon>Nitrospiraceae</taxon>
        <taxon>Nitrospira</taxon>
    </lineage>
</organism>
<evidence type="ECO:0000256" key="4">
    <source>
        <dbReference type="ARBA" id="ARBA00022448"/>
    </source>
</evidence>
<dbReference type="EMBL" id="CZPZ01000012">
    <property type="protein sequence ID" value="CUS35714.1"/>
    <property type="molecule type" value="Genomic_DNA"/>
</dbReference>
<feature type="domain" description="PhoU" evidence="9">
    <location>
        <begin position="121"/>
        <end position="206"/>
    </location>
</feature>
<gene>
    <name evidence="10" type="primary">phoU</name>
    <name evidence="10" type="ORF">COMA2_20407</name>
</gene>
<comment type="subunit">
    <text evidence="3 8">Homodimer.</text>
</comment>
<dbReference type="Pfam" id="PF01895">
    <property type="entry name" value="PhoU"/>
    <property type="match status" value="2"/>
</dbReference>
<evidence type="ECO:0000313" key="11">
    <source>
        <dbReference type="Proteomes" id="UP000198736"/>
    </source>
</evidence>
<accession>A0A0S4LKS7</accession>
<dbReference type="OrthoDB" id="9814256at2"/>
<dbReference type="RefSeq" id="WP_090897143.1">
    <property type="nucleotide sequence ID" value="NZ_CZPZ01000012.1"/>
</dbReference>
<evidence type="ECO:0000256" key="8">
    <source>
        <dbReference type="PIRNR" id="PIRNR003107"/>
    </source>
</evidence>
<reference evidence="11" key="1">
    <citation type="submission" date="2015-10" db="EMBL/GenBank/DDBJ databases">
        <authorList>
            <person name="Luecker S."/>
            <person name="Luecker S."/>
        </authorList>
    </citation>
    <scope>NUCLEOTIDE SEQUENCE [LARGE SCALE GENOMIC DNA]</scope>
</reference>
<feature type="domain" description="PhoU" evidence="9">
    <location>
        <begin position="18"/>
        <end position="105"/>
    </location>
</feature>
<dbReference type="GO" id="GO:0045936">
    <property type="term" value="P:negative regulation of phosphate metabolic process"/>
    <property type="evidence" value="ECO:0007669"/>
    <property type="project" value="InterPro"/>
</dbReference>
<dbReference type="PANTHER" id="PTHR42930">
    <property type="entry name" value="PHOSPHATE-SPECIFIC TRANSPORT SYSTEM ACCESSORY PROTEIN PHOU"/>
    <property type="match status" value="1"/>
</dbReference>
<evidence type="ECO:0000256" key="7">
    <source>
        <dbReference type="ARBA" id="ARBA00056181"/>
    </source>
</evidence>
<dbReference type="STRING" id="1742973.COMA2_20407"/>
<dbReference type="Gene3D" id="1.20.58.220">
    <property type="entry name" value="Phosphate transport system protein phou homolog 2, domain 2"/>
    <property type="match status" value="2"/>
</dbReference>
<dbReference type="GO" id="GO:0006817">
    <property type="term" value="P:phosphate ion transport"/>
    <property type="evidence" value="ECO:0007669"/>
    <property type="project" value="UniProtKB-KW"/>
</dbReference>
<evidence type="ECO:0000256" key="2">
    <source>
        <dbReference type="ARBA" id="ARBA00008107"/>
    </source>
</evidence>
<dbReference type="PANTHER" id="PTHR42930:SF3">
    <property type="entry name" value="PHOSPHATE-SPECIFIC TRANSPORT SYSTEM ACCESSORY PROTEIN PHOU"/>
    <property type="match status" value="1"/>
</dbReference>
<keyword evidence="4 8" id="KW-0813">Transport</keyword>